<keyword evidence="1" id="KW-0812">Transmembrane</keyword>
<dbReference type="AlphaFoldDB" id="D2QYP8"/>
<keyword evidence="1" id="KW-1133">Transmembrane helix</keyword>
<evidence type="ECO:0000313" key="4">
    <source>
        <dbReference type="Proteomes" id="UP000001887"/>
    </source>
</evidence>
<dbReference type="EMBL" id="CP001848">
    <property type="protein sequence ID" value="ADB18207.1"/>
    <property type="molecule type" value="Genomic_DNA"/>
</dbReference>
<gene>
    <name evidence="3" type="ordered locus">Psta_3546</name>
</gene>
<dbReference type="InterPro" id="IPR018551">
    <property type="entry name" value="DUF2007"/>
</dbReference>
<name>D2QYP8_PIRSD</name>
<dbReference type="Pfam" id="PF09413">
    <property type="entry name" value="DUF2007"/>
    <property type="match status" value="1"/>
</dbReference>
<evidence type="ECO:0000256" key="1">
    <source>
        <dbReference type="SAM" id="Phobius"/>
    </source>
</evidence>
<evidence type="ECO:0000313" key="3">
    <source>
        <dbReference type="EMBL" id="ADB18207.1"/>
    </source>
</evidence>
<proteinExistence type="predicted"/>
<sequence>MADNPVVVYRAASAQQAYLLKSLLEEQGIESFVVNDMLQAAGGDLPLGWVSLPQLLVGEHDVEKALQAIGNFEATIAHSDSTSATQKSAELGHQHEEYPAGTSVIEAWPTCRKCGERRQVTCDYCGTSGNNFRLVDESTDEGDDERAPLLLCHTCDEQFAAKYYPRCHLCGYLFEPSATDASADDPATRARDLGVESRVLLVIVASIAILSGLIGYFCYVL</sequence>
<dbReference type="Proteomes" id="UP000001887">
    <property type="component" value="Chromosome"/>
</dbReference>
<feature type="transmembrane region" description="Helical" evidence="1">
    <location>
        <begin position="199"/>
        <end position="219"/>
    </location>
</feature>
<accession>D2QYP8</accession>
<feature type="domain" description="DUF2007" evidence="2">
    <location>
        <begin position="8"/>
        <end position="72"/>
    </location>
</feature>
<dbReference type="STRING" id="530564.Psta_3546"/>
<keyword evidence="1" id="KW-0472">Membrane</keyword>
<evidence type="ECO:0000259" key="2">
    <source>
        <dbReference type="Pfam" id="PF09413"/>
    </source>
</evidence>
<dbReference type="HOGENOM" id="CLU_1249675_0_0_0"/>
<reference evidence="3 4" key="1">
    <citation type="journal article" date="2009" name="Stand. Genomic Sci.">
        <title>Complete genome sequence of Pirellula staleyi type strain (ATCC 27377).</title>
        <authorList>
            <person name="Clum A."/>
            <person name="Tindall B.J."/>
            <person name="Sikorski J."/>
            <person name="Ivanova N."/>
            <person name="Mavrommatis K."/>
            <person name="Lucas S."/>
            <person name="Glavina del Rio T."/>
            <person name="Nolan M."/>
            <person name="Chen F."/>
            <person name="Tice H."/>
            <person name="Pitluck S."/>
            <person name="Cheng J.F."/>
            <person name="Chertkov O."/>
            <person name="Brettin T."/>
            <person name="Han C."/>
            <person name="Detter J.C."/>
            <person name="Kuske C."/>
            <person name="Bruce D."/>
            <person name="Goodwin L."/>
            <person name="Ovchinikova G."/>
            <person name="Pati A."/>
            <person name="Mikhailova N."/>
            <person name="Chen A."/>
            <person name="Palaniappan K."/>
            <person name="Land M."/>
            <person name="Hauser L."/>
            <person name="Chang Y.J."/>
            <person name="Jeffries C.D."/>
            <person name="Chain P."/>
            <person name="Rohde M."/>
            <person name="Goker M."/>
            <person name="Bristow J."/>
            <person name="Eisen J.A."/>
            <person name="Markowitz V."/>
            <person name="Hugenholtz P."/>
            <person name="Kyrpides N.C."/>
            <person name="Klenk H.P."/>
            <person name="Lapidus A."/>
        </authorList>
    </citation>
    <scope>NUCLEOTIDE SEQUENCE [LARGE SCALE GENOMIC DNA]</scope>
    <source>
        <strain evidence="4">ATCC 27377 / DSM 6068 / ICPB 4128</strain>
    </source>
</reference>
<dbReference type="KEGG" id="psl:Psta_3546"/>
<dbReference type="eggNOG" id="ENOG502ZQ1I">
    <property type="taxonomic scope" value="Bacteria"/>
</dbReference>
<organism evidence="3 4">
    <name type="scientific">Pirellula staleyi (strain ATCC 27377 / DSM 6068 / ICPB 4128)</name>
    <name type="common">Pirella staleyi</name>
    <dbReference type="NCBI Taxonomy" id="530564"/>
    <lineage>
        <taxon>Bacteria</taxon>
        <taxon>Pseudomonadati</taxon>
        <taxon>Planctomycetota</taxon>
        <taxon>Planctomycetia</taxon>
        <taxon>Pirellulales</taxon>
        <taxon>Pirellulaceae</taxon>
        <taxon>Pirellula</taxon>
    </lineage>
</organism>
<protein>
    <recommendedName>
        <fullName evidence="2">DUF2007 domain-containing protein</fullName>
    </recommendedName>
</protein>
<keyword evidence="4" id="KW-1185">Reference proteome</keyword>